<dbReference type="PROSITE" id="PS51820">
    <property type="entry name" value="PA14"/>
    <property type="match status" value="1"/>
</dbReference>
<proteinExistence type="inferred from homology"/>
<dbReference type="EMBL" id="JEMB01002520">
    <property type="protein sequence ID" value="KYF80595.1"/>
    <property type="molecule type" value="Genomic_DNA"/>
</dbReference>
<sequence length="307" mass="33258">MRTTRPPAPPCQRSSPMLAVLLSATLVLPLAGCAASPENIARRNEPSSSSSDAGTGAGGGSSDTAAGGGFAGVGGGPGGSSSTGGGGEEDPCKPRLEGIVRDFKGYGSPGGHPDFERWDGDVVQGIVEVELGADDKPVYAFPGPPEESHTEGREAFDQWFRDVPGVNRSIRYTVPLDVSDQQLRIFFDNDFFPIDDDERSWGNEGRDHNYSFTFELHMTFKYRRGDVFIFGGDDDIWVFIDRKLAIDMGGVHSPTSWTLDLDTLAGEIDLEVGREYPIDIFFAERRSGGSELMFTTLAYTNCEPIIR</sequence>
<dbReference type="PANTHER" id="PTHR31137:SF5">
    <property type="entry name" value="PROTEIN PSIQ-RELATED"/>
    <property type="match status" value="1"/>
</dbReference>
<evidence type="ECO:0000256" key="5">
    <source>
        <dbReference type="SAM" id="SignalP"/>
    </source>
</evidence>
<feature type="compositionally biased region" description="Gly residues" evidence="4">
    <location>
        <begin position="55"/>
        <end position="86"/>
    </location>
</feature>
<feature type="chain" id="PRO_5007568147" description="PA14 domain-containing protein" evidence="5">
    <location>
        <begin position="35"/>
        <end position="307"/>
    </location>
</feature>
<comment type="similarity">
    <text evidence="1">Belongs to the prespore-cell-inducing factor family.</text>
</comment>
<dbReference type="PANTHER" id="PTHR31137">
    <property type="entry name" value="PROTEIN PSIB-RELATED-RELATED"/>
    <property type="match status" value="1"/>
</dbReference>
<keyword evidence="2 5" id="KW-0732">Signal</keyword>
<dbReference type="Proteomes" id="UP000075635">
    <property type="component" value="Unassembled WGS sequence"/>
</dbReference>
<evidence type="ECO:0000256" key="3">
    <source>
        <dbReference type="ARBA" id="ARBA00023180"/>
    </source>
</evidence>
<dbReference type="InterPro" id="IPR011874">
    <property type="entry name" value="Fibro_Slime"/>
</dbReference>
<dbReference type="Pfam" id="PF07691">
    <property type="entry name" value="PA14"/>
    <property type="match status" value="1"/>
</dbReference>
<dbReference type="InterPro" id="IPR037524">
    <property type="entry name" value="PA14/GLEYA"/>
</dbReference>
<feature type="signal peptide" evidence="5">
    <location>
        <begin position="1"/>
        <end position="34"/>
    </location>
</feature>
<evidence type="ECO:0000256" key="2">
    <source>
        <dbReference type="ARBA" id="ARBA00022729"/>
    </source>
</evidence>
<dbReference type="InterPro" id="IPR051154">
    <property type="entry name" value="Prespore-cell_inducing_factor"/>
</dbReference>
<dbReference type="InterPro" id="IPR011658">
    <property type="entry name" value="PA14_dom"/>
</dbReference>
<protein>
    <recommendedName>
        <fullName evidence="6">PA14 domain-containing protein</fullName>
    </recommendedName>
</protein>
<evidence type="ECO:0000256" key="1">
    <source>
        <dbReference type="ARBA" id="ARBA00008709"/>
    </source>
</evidence>
<evidence type="ECO:0000313" key="8">
    <source>
        <dbReference type="Proteomes" id="UP000075635"/>
    </source>
</evidence>
<keyword evidence="3" id="KW-0325">Glycoprotein</keyword>
<feature type="region of interest" description="Disordered" evidence="4">
    <location>
        <begin position="37"/>
        <end position="95"/>
    </location>
</feature>
<organism evidence="7 8">
    <name type="scientific">Sorangium cellulosum</name>
    <name type="common">Polyangium cellulosum</name>
    <dbReference type="NCBI Taxonomy" id="56"/>
    <lineage>
        <taxon>Bacteria</taxon>
        <taxon>Pseudomonadati</taxon>
        <taxon>Myxococcota</taxon>
        <taxon>Polyangia</taxon>
        <taxon>Polyangiales</taxon>
        <taxon>Polyangiaceae</taxon>
        <taxon>Sorangium</taxon>
    </lineage>
</organism>
<accession>A0A150RJX1</accession>
<dbReference type="GO" id="GO:0005576">
    <property type="term" value="C:extracellular region"/>
    <property type="evidence" value="ECO:0007669"/>
    <property type="project" value="TreeGrafter"/>
</dbReference>
<dbReference type="NCBIfam" id="TIGR02148">
    <property type="entry name" value="Fibro_Slime"/>
    <property type="match status" value="1"/>
</dbReference>
<dbReference type="AlphaFoldDB" id="A0A150RJX1"/>
<evidence type="ECO:0000256" key="4">
    <source>
        <dbReference type="SAM" id="MobiDB-lite"/>
    </source>
</evidence>
<reference evidence="7 8" key="1">
    <citation type="submission" date="2014-02" db="EMBL/GenBank/DDBJ databases">
        <title>The small core and large imbalanced accessory genome model reveals a collaborative survival strategy of Sorangium cellulosum strains in nature.</title>
        <authorList>
            <person name="Han K."/>
            <person name="Peng R."/>
            <person name="Blom J."/>
            <person name="Li Y.-Z."/>
        </authorList>
    </citation>
    <scope>NUCLEOTIDE SEQUENCE [LARGE SCALE GENOMIC DNA]</scope>
    <source>
        <strain evidence="7 8">So0011-07</strain>
    </source>
</reference>
<evidence type="ECO:0000313" key="7">
    <source>
        <dbReference type="EMBL" id="KYF80595.1"/>
    </source>
</evidence>
<evidence type="ECO:0000259" key="6">
    <source>
        <dbReference type="PROSITE" id="PS51820"/>
    </source>
</evidence>
<gene>
    <name evidence="7" type="ORF">BE17_15740</name>
</gene>
<feature type="domain" description="PA14" evidence="6">
    <location>
        <begin position="161"/>
        <end position="307"/>
    </location>
</feature>
<comment type="caution">
    <text evidence="7">The sequence shown here is derived from an EMBL/GenBank/DDBJ whole genome shotgun (WGS) entry which is preliminary data.</text>
</comment>
<name>A0A150RJX1_SORCE</name>